<accession>A0AAV5T9T0</accession>
<proteinExistence type="predicted"/>
<dbReference type="EMBL" id="BTSX01000003">
    <property type="protein sequence ID" value="GMS89115.1"/>
    <property type="molecule type" value="Genomic_DNA"/>
</dbReference>
<feature type="region of interest" description="Disordered" evidence="2">
    <location>
        <begin position="23"/>
        <end position="71"/>
    </location>
</feature>
<feature type="compositionally biased region" description="Acidic residues" evidence="2">
    <location>
        <begin position="43"/>
        <end position="55"/>
    </location>
</feature>
<dbReference type="Proteomes" id="UP001432027">
    <property type="component" value="Unassembled WGS sequence"/>
</dbReference>
<gene>
    <name evidence="3" type="ORF">PENTCL1PPCAC_11290</name>
</gene>
<feature type="compositionally biased region" description="Basic and acidic residues" evidence="2">
    <location>
        <begin position="32"/>
        <end position="42"/>
    </location>
</feature>
<evidence type="ECO:0000256" key="2">
    <source>
        <dbReference type="SAM" id="MobiDB-lite"/>
    </source>
</evidence>
<sequence length="127" mass="15443">MNLKKMKDRMDVSLAHAIDKVEKKAKKQYKKVVGEGRKRREEREEEEETEWDESRDESRLERVHTQQNSVIPPSIDEVTRRNEELESRNERMRREMVDLRSKILRMEEEKKEGDKRYRRVLLMVSGL</sequence>
<keyword evidence="4" id="KW-1185">Reference proteome</keyword>
<evidence type="ECO:0000313" key="4">
    <source>
        <dbReference type="Proteomes" id="UP001432027"/>
    </source>
</evidence>
<feature type="coiled-coil region" evidence="1">
    <location>
        <begin position="75"/>
        <end position="116"/>
    </location>
</feature>
<evidence type="ECO:0000313" key="3">
    <source>
        <dbReference type="EMBL" id="GMS89115.1"/>
    </source>
</evidence>
<evidence type="ECO:0000256" key="1">
    <source>
        <dbReference type="SAM" id="Coils"/>
    </source>
</evidence>
<protein>
    <submittedName>
        <fullName evidence="3">Uncharacterized protein</fullName>
    </submittedName>
</protein>
<name>A0AAV5T9T0_9BILA</name>
<comment type="caution">
    <text evidence="3">The sequence shown here is derived from an EMBL/GenBank/DDBJ whole genome shotgun (WGS) entry which is preliminary data.</text>
</comment>
<keyword evidence="1" id="KW-0175">Coiled coil</keyword>
<organism evidence="3 4">
    <name type="scientific">Pristionchus entomophagus</name>
    <dbReference type="NCBI Taxonomy" id="358040"/>
    <lineage>
        <taxon>Eukaryota</taxon>
        <taxon>Metazoa</taxon>
        <taxon>Ecdysozoa</taxon>
        <taxon>Nematoda</taxon>
        <taxon>Chromadorea</taxon>
        <taxon>Rhabditida</taxon>
        <taxon>Rhabditina</taxon>
        <taxon>Diplogasteromorpha</taxon>
        <taxon>Diplogasteroidea</taxon>
        <taxon>Neodiplogasteridae</taxon>
        <taxon>Pristionchus</taxon>
    </lineage>
</organism>
<dbReference type="AlphaFoldDB" id="A0AAV5T9T0"/>
<reference evidence="3" key="1">
    <citation type="submission" date="2023-10" db="EMBL/GenBank/DDBJ databases">
        <title>Genome assembly of Pristionchus species.</title>
        <authorList>
            <person name="Yoshida K."/>
            <person name="Sommer R.J."/>
        </authorList>
    </citation>
    <scope>NUCLEOTIDE SEQUENCE</scope>
    <source>
        <strain evidence="3">RS0144</strain>
    </source>
</reference>